<evidence type="ECO:0000313" key="2">
    <source>
        <dbReference type="EMBL" id="KAG9189280.1"/>
    </source>
</evidence>
<feature type="region of interest" description="Disordered" evidence="1">
    <location>
        <begin position="1"/>
        <end position="44"/>
    </location>
</feature>
<sequence length="350" mass="39888">MIDDDITDDTQTHSYSLRDANSDYAPRNRLKHPQEPKECAQVAKKDSVIVSSPENRTPVVLTGGETFRAHLSELDAVAKTVAYTDLQNLHLAIGAQHVRFLPKYEDVEYDETTEVEEYLPIMVRVGTYNAAVKPKKKALKIEQRLELWAYHTLPSEPTEEYTAPVSLLEIIAYSKNQQHVPNLPGLDIEDTWVLKKQHIKFLPLFAHVRNETELCCWVRYCLLLAAAENLYCFDGLAVPREPGFTGVLVELCKRKWEDERFETFDRTGVLPNANDIWDGAVKLNMQKGKDVEQYSTSESEGKDEIPAIVPEGATQHLKKESSRRRRRRDSSSLPNGDGNLMKADNFAHHR</sequence>
<feature type="region of interest" description="Disordered" evidence="1">
    <location>
        <begin position="291"/>
        <end position="350"/>
    </location>
</feature>
<evidence type="ECO:0000313" key="3">
    <source>
        <dbReference type="Proteomes" id="UP001199106"/>
    </source>
</evidence>
<keyword evidence="3" id="KW-1185">Reference proteome</keyword>
<dbReference type="EMBL" id="JAANER010000005">
    <property type="protein sequence ID" value="KAG9189280.1"/>
    <property type="molecule type" value="Genomic_DNA"/>
</dbReference>
<gene>
    <name evidence="2" type="ORF">G6011_06148</name>
</gene>
<reference evidence="2" key="1">
    <citation type="submission" date="2021-07" db="EMBL/GenBank/DDBJ databases">
        <title>Genome Resource of American Ginseng Black Spot Pathogen Alternaria panax.</title>
        <authorList>
            <person name="Qiu C."/>
            <person name="Wang W."/>
            <person name="Liu Z."/>
        </authorList>
    </citation>
    <scope>NUCLEOTIDE SEQUENCE</scope>
    <source>
        <strain evidence="2">BNCC115425</strain>
    </source>
</reference>
<dbReference type="Proteomes" id="UP001199106">
    <property type="component" value="Unassembled WGS sequence"/>
</dbReference>
<accession>A0AAD4FFT7</accession>
<comment type="caution">
    <text evidence="2">The sequence shown here is derived from an EMBL/GenBank/DDBJ whole genome shotgun (WGS) entry which is preliminary data.</text>
</comment>
<dbReference type="AlphaFoldDB" id="A0AAD4FFT7"/>
<evidence type="ECO:0000256" key="1">
    <source>
        <dbReference type="SAM" id="MobiDB-lite"/>
    </source>
</evidence>
<organism evidence="2 3">
    <name type="scientific">Alternaria panax</name>
    <dbReference type="NCBI Taxonomy" id="48097"/>
    <lineage>
        <taxon>Eukaryota</taxon>
        <taxon>Fungi</taxon>
        <taxon>Dikarya</taxon>
        <taxon>Ascomycota</taxon>
        <taxon>Pezizomycotina</taxon>
        <taxon>Dothideomycetes</taxon>
        <taxon>Pleosporomycetidae</taxon>
        <taxon>Pleosporales</taxon>
        <taxon>Pleosporineae</taxon>
        <taxon>Pleosporaceae</taxon>
        <taxon>Alternaria</taxon>
        <taxon>Alternaria sect. Panax</taxon>
    </lineage>
</organism>
<proteinExistence type="predicted"/>
<protein>
    <submittedName>
        <fullName evidence="2">Uncharacterized protein</fullName>
    </submittedName>
</protein>
<name>A0AAD4FFT7_9PLEO</name>
<feature type="compositionally biased region" description="Basic and acidic residues" evidence="1">
    <location>
        <begin position="32"/>
        <end position="44"/>
    </location>
</feature>